<dbReference type="GO" id="GO:0005975">
    <property type="term" value="P:carbohydrate metabolic process"/>
    <property type="evidence" value="ECO:0007669"/>
    <property type="project" value="InterPro"/>
</dbReference>
<dbReference type="InterPro" id="IPR023232">
    <property type="entry name" value="Glyco_hydro_2_AS"/>
</dbReference>
<name>A0AAX3U2T3_9VIBR</name>
<dbReference type="GO" id="GO:0030246">
    <property type="term" value="F:carbohydrate binding"/>
    <property type="evidence" value="ECO:0007669"/>
    <property type="project" value="TreeGrafter"/>
</dbReference>
<dbReference type="RefSeq" id="WP_274680209.1">
    <property type="nucleotide sequence ID" value="NZ_CP118709.1"/>
</dbReference>
<dbReference type="PROSITE" id="PS00719">
    <property type="entry name" value="GLYCOSYL_HYDROL_F2_1"/>
    <property type="match status" value="1"/>
</dbReference>
<organism evidence="10 11">
    <name type="scientific">Vibrio aestuarianus</name>
    <dbReference type="NCBI Taxonomy" id="28171"/>
    <lineage>
        <taxon>Bacteria</taxon>
        <taxon>Pseudomonadati</taxon>
        <taxon>Pseudomonadota</taxon>
        <taxon>Gammaproteobacteria</taxon>
        <taxon>Vibrionales</taxon>
        <taxon>Vibrionaceae</taxon>
        <taxon>Vibrio</taxon>
    </lineage>
</organism>
<feature type="domain" description="Glycoside hydrolase family 2 catalytic" evidence="8">
    <location>
        <begin position="279"/>
        <end position="606"/>
    </location>
</feature>
<feature type="domain" description="Glycosyl hydrolases family 2 sugar binding" evidence="9">
    <location>
        <begin position="18"/>
        <end position="182"/>
    </location>
</feature>
<evidence type="ECO:0000256" key="2">
    <source>
        <dbReference type="ARBA" id="ARBA00012761"/>
    </source>
</evidence>
<evidence type="ECO:0000256" key="1">
    <source>
        <dbReference type="ARBA" id="ARBA00007401"/>
    </source>
</evidence>
<dbReference type="Pfam" id="PF00703">
    <property type="entry name" value="Glyco_hydro_2"/>
    <property type="match status" value="1"/>
</dbReference>
<sequence length="613" mass="69577">MTAFLYPQDTACRRVVDISGVWRFKIDKNNEGRGANWKDGLTDTIEMAVPSSYNDIFTDKSIRDHCGDVWYETDFVVPTEWQGKDVQIRFGSATHRAVVWVNGVEVASHEGGYMPFAGQLNDVIQYGKKNKVVVVVNNELSLSTIPAGGVVTHKDGIKEVKPYFDFFNYSGLHRAVKLLALPKQRITDITTITDFQGSQGRVQFDIEATVPQGAELIVKLYDQQGEVVSEAAGTKGELLVDNVVLWQPGKGYLYTLEATIEQDGKLIDQYPLEVGIRTVRVEGTKFLINNEPFYFKGFGKHEDSDHRGRGYDAVVNLRDMELMEWINGNSIRTSHYPYSEEFMQLADKRGLVVINETPAVGQFDLMRHGMMGIAAAGSGSGTDEKIPFFEEDAVVNQGKENQKDAIRELFKRDKNHACVVMWSLSNEPDTSQEASNQYFKDIFDYARTQDPQNRPLTFVNFMLAPYGKCHAHQHADVICLNRYYGWYVMGGLEMRNAGKAFAQELAGWATEGKPIVITEYGADTMAGMHKLPSVQWSEEYQVEYLEQQHEAFDSCDAVVGEQMWNFADFQTWEGIMRMDGNKKGAFTRARQPKMSAHFLRRRWKDVPDFNFKK</sequence>
<dbReference type="FunFam" id="3.20.20.80:FF:000080">
    <property type="entry name" value="Beta-glucuronidase UidA"/>
    <property type="match status" value="1"/>
</dbReference>
<accession>A0AAX3U2T3</accession>
<evidence type="ECO:0000256" key="5">
    <source>
        <dbReference type="ARBA" id="ARBA00023295"/>
    </source>
</evidence>
<dbReference type="InterPro" id="IPR036156">
    <property type="entry name" value="Beta-gal/glucu_dom_sf"/>
</dbReference>
<dbReference type="Pfam" id="PF02837">
    <property type="entry name" value="Glyco_hydro_2_N"/>
    <property type="match status" value="1"/>
</dbReference>
<dbReference type="SUPFAM" id="SSF49303">
    <property type="entry name" value="beta-Galactosidase/glucuronidase domain"/>
    <property type="match status" value="1"/>
</dbReference>
<dbReference type="NCBIfam" id="NF007538">
    <property type="entry name" value="PRK10150.1"/>
    <property type="match status" value="1"/>
</dbReference>
<proteinExistence type="inferred from homology"/>
<dbReference type="InterPro" id="IPR017853">
    <property type="entry name" value="GH"/>
</dbReference>
<dbReference type="PANTHER" id="PTHR10066:SF67">
    <property type="entry name" value="BETA-GLUCURONIDASE"/>
    <property type="match status" value="1"/>
</dbReference>
<evidence type="ECO:0000256" key="4">
    <source>
        <dbReference type="ARBA" id="ARBA00022801"/>
    </source>
</evidence>
<dbReference type="GO" id="GO:0004566">
    <property type="term" value="F:beta-glucuronidase activity"/>
    <property type="evidence" value="ECO:0007669"/>
    <property type="project" value="UniProtKB-EC"/>
</dbReference>
<evidence type="ECO:0000259" key="9">
    <source>
        <dbReference type="Pfam" id="PF02837"/>
    </source>
</evidence>
<dbReference type="PROSITE" id="PS00608">
    <property type="entry name" value="GLYCOSYL_HYDROL_F2_2"/>
    <property type="match status" value="1"/>
</dbReference>
<dbReference type="InterPro" id="IPR006104">
    <property type="entry name" value="Glyco_hydro_2_N"/>
</dbReference>
<dbReference type="InterPro" id="IPR023230">
    <property type="entry name" value="Glyco_hydro_2_CS"/>
</dbReference>
<dbReference type="InterPro" id="IPR006103">
    <property type="entry name" value="Glyco_hydro_2_cat"/>
</dbReference>
<keyword evidence="4 6" id="KW-0378">Hydrolase</keyword>
<dbReference type="Proteomes" id="UP001239257">
    <property type="component" value="Chromosome 1"/>
</dbReference>
<dbReference type="EMBL" id="CP118709">
    <property type="protein sequence ID" value="WGK81777.1"/>
    <property type="molecule type" value="Genomic_DNA"/>
</dbReference>
<dbReference type="Gene3D" id="2.60.40.10">
    <property type="entry name" value="Immunoglobulins"/>
    <property type="match status" value="1"/>
</dbReference>
<dbReference type="Pfam" id="PF02836">
    <property type="entry name" value="Glyco_hydro_2_C"/>
    <property type="match status" value="1"/>
</dbReference>
<protein>
    <recommendedName>
        <fullName evidence="3">Beta-glucuronidase</fullName>
        <ecNumber evidence="2">3.2.1.31</ecNumber>
    </recommendedName>
</protein>
<evidence type="ECO:0000313" key="10">
    <source>
        <dbReference type="EMBL" id="WGK81777.1"/>
    </source>
</evidence>
<dbReference type="InterPro" id="IPR006101">
    <property type="entry name" value="Glyco_hydro_2"/>
</dbReference>
<keyword evidence="5 6" id="KW-0326">Glycosidase</keyword>
<dbReference type="GO" id="GO:0019391">
    <property type="term" value="P:glucuronoside catabolic process"/>
    <property type="evidence" value="ECO:0007669"/>
    <property type="project" value="TreeGrafter"/>
</dbReference>
<gene>
    <name evidence="10" type="primary">uidA</name>
    <name evidence="10" type="ORF">PYE51_00530</name>
</gene>
<dbReference type="InterPro" id="IPR013783">
    <property type="entry name" value="Ig-like_fold"/>
</dbReference>
<dbReference type="Gene3D" id="2.60.120.260">
    <property type="entry name" value="Galactose-binding domain-like"/>
    <property type="match status" value="1"/>
</dbReference>
<evidence type="ECO:0000259" key="7">
    <source>
        <dbReference type="Pfam" id="PF00703"/>
    </source>
</evidence>
<dbReference type="Gene3D" id="3.20.20.80">
    <property type="entry name" value="Glycosidases"/>
    <property type="match status" value="1"/>
</dbReference>
<reference evidence="10" key="1">
    <citation type="submission" date="2022-02" db="EMBL/GenBank/DDBJ databases">
        <title>Emergence and expansion in Europe of a Vibrio aestuarianus clonal complex pathogenic for oysters.</title>
        <authorList>
            <person name="Mesnil A."/>
            <person name="Travers M.-A."/>
        </authorList>
    </citation>
    <scope>NUCLEOTIDE SEQUENCE</scope>
    <source>
        <strain evidence="10">U29</strain>
    </source>
</reference>
<dbReference type="InterPro" id="IPR006102">
    <property type="entry name" value="Ig-like_GH2"/>
</dbReference>
<dbReference type="AlphaFoldDB" id="A0AAX3U2T3"/>
<comment type="similarity">
    <text evidence="1 6">Belongs to the glycosyl hydrolase 2 family.</text>
</comment>
<evidence type="ECO:0000256" key="3">
    <source>
        <dbReference type="ARBA" id="ARBA00016205"/>
    </source>
</evidence>
<dbReference type="SUPFAM" id="SSF49785">
    <property type="entry name" value="Galactose-binding domain-like"/>
    <property type="match status" value="1"/>
</dbReference>
<evidence type="ECO:0000256" key="6">
    <source>
        <dbReference type="RuleBase" id="RU361154"/>
    </source>
</evidence>
<evidence type="ECO:0000313" key="11">
    <source>
        <dbReference type="Proteomes" id="UP001239257"/>
    </source>
</evidence>
<dbReference type="SUPFAM" id="SSF51445">
    <property type="entry name" value="(Trans)glycosidases"/>
    <property type="match status" value="1"/>
</dbReference>
<dbReference type="EC" id="3.2.1.31" evidence="2"/>
<feature type="domain" description="Glycoside hydrolase family 2 immunoglobulin-like beta-sandwich" evidence="7">
    <location>
        <begin position="185"/>
        <end position="277"/>
    </location>
</feature>
<dbReference type="PANTHER" id="PTHR10066">
    <property type="entry name" value="BETA-GLUCURONIDASE"/>
    <property type="match status" value="1"/>
</dbReference>
<dbReference type="PRINTS" id="PR00132">
    <property type="entry name" value="GLHYDRLASE2"/>
</dbReference>
<dbReference type="InterPro" id="IPR008979">
    <property type="entry name" value="Galactose-bd-like_sf"/>
</dbReference>
<evidence type="ECO:0000259" key="8">
    <source>
        <dbReference type="Pfam" id="PF02836"/>
    </source>
</evidence>